<dbReference type="KEGG" id="rcf:Poly24_37450"/>
<dbReference type="InterPro" id="IPR036736">
    <property type="entry name" value="ACP-like_sf"/>
</dbReference>
<evidence type="ECO:0008006" key="3">
    <source>
        <dbReference type="Google" id="ProtNLM"/>
    </source>
</evidence>
<evidence type="ECO:0000313" key="1">
    <source>
        <dbReference type="EMBL" id="QDV70026.1"/>
    </source>
</evidence>
<sequence length="90" mass="9955">MNHPSIEIKLKEILFDLIQDSDGCQYKTADAIDPAIEFSTLNITSIDLMEFVLVVEAAFDISVLDNLSPENLPTTLSQWADLTSTQLAVL</sequence>
<gene>
    <name evidence="1" type="ORF">Poly24_37450</name>
</gene>
<dbReference type="EMBL" id="CP036348">
    <property type="protein sequence ID" value="QDV70026.1"/>
    <property type="molecule type" value="Genomic_DNA"/>
</dbReference>
<protein>
    <recommendedName>
        <fullName evidence="3">Acyl carrier protein</fullName>
    </recommendedName>
</protein>
<dbReference type="RefSeq" id="WP_145098549.1">
    <property type="nucleotide sequence ID" value="NZ_CP036348.1"/>
</dbReference>
<evidence type="ECO:0000313" key="2">
    <source>
        <dbReference type="Proteomes" id="UP000315082"/>
    </source>
</evidence>
<name>A0A518JWY1_9BACT</name>
<dbReference type="AlphaFoldDB" id="A0A518JWY1"/>
<reference evidence="1 2" key="1">
    <citation type="submission" date="2019-02" db="EMBL/GenBank/DDBJ databases">
        <title>Deep-cultivation of Planctomycetes and their phenomic and genomic characterization uncovers novel biology.</title>
        <authorList>
            <person name="Wiegand S."/>
            <person name="Jogler M."/>
            <person name="Boedeker C."/>
            <person name="Pinto D."/>
            <person name="Vollmers J."/>
            <person name="Rivas-Marin E."/>
            <person name="Kohn T."/>
            <person name="Peeters S.H."/>
            <person name="Heuer A."/>
            <person name="Rast P."/>
            <person name="Oberbeckmann S."/>
            <person name="Bunk B."/>
            <person name="Jeske O."/>
            <person name="Meyerdierks A."/>
            <person name="Storesund J.E."/>
            <person name="Kallscheuer N."/>
            <person name="Luecker S."/>
            <person name="Lage O.M."/>
            <person name="Pohl T."/>
            <person name="Merkel B.J."/>
            <person name="Hornburger P."/>
            <person name="Mueller R.-W."/>
            <person name="Bruemmer F."/>
            <person name="Labrenz M."/>
            <person name="Spormann A.M."/>
            <person name="Op den Camp H."/>
            <person name="Overmann J."/>
            <person name="Amann R."/>
            <person name="Jetten M.S.M."/>
            <person name="Mascher T."/>
            <person name="Medema M.H."/>
            <person name="Devos D.P."/>
            <person name="Kaster A.-K."/>
            <person name="Ovreas L."/>
            <person name="Rohde M."/>
            <person name="Galperin M.Y."/>
            <person name="Jogler C."/>
        </authorList>
    </citation>
    <scope>NUCLEOTIDE SEQUENCE [LARGE SCALE GENOMIC DNA]</scope>
    <source>
        <strain evidence="1 2">Poly24</strain>
    </source>
</reference>
<organism evidence="1 2">
    <name type="scientific">Rosistilla carotiformis</name>
    <dbReference type="NCBI Taxonomy" id="2528017"/>
    <lineage>
        <taxon>Bacteria</taxon>
        <taxon>Pseudomonadati</taxon>
        <taxon>Planctomycetota</taxon>
        <taxon>Planctomycetia</taxon>
        <taxon>Pirellulales</taxon>
        <taxon>Pirellulaceae</taxon>
        <taxon>Rosistilla</taxon>
    </lineage>
</organism>
<dbReference type="SUPFAM" id="SSF47336">
    <property type="entry name" value="ACP-like"/>
    <property type="match status" value="1"/>
</dbReference>
<dbReference type="Gene3D" id="1.10.1200.10">
    <property type="entry name" value="ACP-like"/>
    <property type="match status" value="1"/>
</dbReference>
<accession>A0A518JWY1</accession>
<dbReference type="Proteomes" id="UP000315082">
    <property type="component" value="Chromosome"/>
</dbReference>
<proteinExistence type="predicted"/>
<keyword evidence="2" id="KW-1185">Reference proteome</keyword>